<dbReference type="CDD" id="cd07012">
    <property type="entry name" value="PBP2_Bug_TTT"/>
    <property type="match status" value="1"/>
</dbReference>
<name>A0A848H6J3_9BURK</name>
<comment type="similarity">
    <text evidence="1">Belongs to the UPF0065 (bug) family.</text>
</comment>
<evidence type="ECO:0000313" key="3">
    <source>
        <dbReference type="EMBL" id="NML46174.1"/>
    </source>
</evidence>
<dbReference type="InterPro" id="IPR042100">
    <property type="entry name" value="Bug_dom1"/>
</dbReference>
<evidence type="ECO:0000256" key="2">
    <source>
        <dbReference type="SAM" id="SignalP"/>
    </source>
</evidence>
<feature type="chain" id="PRO_5032575526" evidence="2">
    <location>
        <begin position="21"/>
        <end position="317"/>
    </location>
</feature>
<keyword evidence="4" id="KW-1185">Reference proteome</keyword>
<dbReference type="Gene3D" id="3.40.190.10">
    <property type="entry name" value="Periplasmic binding protein-like II"/>
    <property type="match status" value="1"/>
</dbReference>
<dbReference type="InterPro" id="IPR005064">
    <property type="entry name" value="BUG"/>
</dbReference>
<dbReference type="EMBL" id="JABBFX010000002">
    <property type="protein sequence ID" value="NML46174.1"/>
    <property type="molecule type" value="Genomic_DNA"/>
</dbReference>
<dbReference type="PANTHER" id="PTHR42928">
    <property type="entry name" value="TRICARBOXYLATE-BINDING PROTEIN"/>
    <property type="match status" value="1"/>
</dbReference>
<dbReference type="PANTHER" id="PTHR42928:SF5">
    <property type="entry name" value="BLR1237 PROTEIN"/>
    <property type="match status" value="1"/>
</dbReference>
<dbReference type="AlphaFoldDB" id="A0A848H6J3"/>
<proteinExistence type="inferred from homology"/>
<dbReference type="RefSeq" id="WP_169420455.1">
    <property type="nucleotide sequence ID" value="NZ_JABBFX010000002.1"/>
</dbReference>
<dbReference type="Gene3D" id="3.40.190.150">
    <property type="entry name" value="Bordetella uptake gene, domain 1"/>
    <property type="match status" value="1"/>
</dbReference>
<organism evidence="3 4">
    <name type="scientific">Ramlibacter agri</name>
    <dbReference type="NCBI Taxonomy" id="2728837"/>
    <lineage>
        <taxon>Bacteria</taxon>
        <taxon>Pseudomonadati</taxon>
        <taxon>Pseudomonadota</taxon>
        <taxon>Betaproteobacteria</taxon>
        <taxon>Burkholderiales</taxon>
        <taxon>Comamonadaceae</taxon>
        <taxon>Ramlibacter</taxon>
    </lineage>
</organism>
<evidence type="ECO:0000313" key="4">
    <source>
        <dbReference type="Proteomes" id="UP000541185"/>
    </source>
</evidence>
<evidence type="ECO:0000256" key="1">
    <source>
        <dbReference type="ARBA" id="ARBA00006987"/>
    </source>
</evidence>
<dbReference type="SUPFAM" id="SSF53850">
    <property type="entry name" value="Periplasmic binding protein-like II"/>
    <property type="match status" value="1"/>
</dbReference>
<gene>
    <name evidence="3" type="ORF">HHL11_20670</name>
</gene>
<accession>A0A848H6J3</accession>
<dbReference type="Pfam" id="PF03401">
    <property type="entry name" value="TctC"/>
    <property type="match status" value="1"/>
</dbReference>
<comment type="caution">
    <text evidence="3">The sequence shown here is derived from an EMBL/GenBank/DDBJ whole genome shotgun (WGS) entry which is preliminary data.</text>
</comment>
<protein>
    <submittedName>
        <fullName evidence="3">Tripartite tricarboxylate transporter substrate binding protein</fullName>
    </submittedName>
</protein>
<keyword evidence="2" id="KW-0732">Signal</keyword>
<reference evidence="3 4" key="1">
    <citation type="submission" date="2020-04" db="EMBL/GenBank/DDBJ databases">
        <title>Ramlibacter sp. G-1-2-2 isolated from soil.</title>
        <authorList>
            <person name="Dahal R.H."/>
        </authorList>
    </citation>
    <scope>NUCLEOTIDE SEQUENCE [LARGE SCALE GENOMIC DNA]</scope>
    <source>
        <strain evidence="3 4">G-1-2-2</strain>
    </source>
</reference>
<feature type="signal peptide" evidence="2">
    <location>
        <begin position="1"/>
        <end position="20"/>
    </location>
</feature>
<dbReference type="PIRSF" id="PIRSF017082">
    <property type="entry name" value="YflP"/>
    <property type="match status" value="1"/>
</dbReference>
<sequence length="317" mass="33472">MLTRWIVGAWLAACALASFAQEAPFPQRGPIELTVLFPAGSSADITARLLADGIARQLSATVVVVNRPGAGGAVGYRHVAGQKPDGYTLVWNSNSISTTYHSGQLPFDYHAFDPVARVLVESPVLAVRGDARWKTLADFLADAKAHPNQLTVGNSGLGSHTHISSVALFKMAGVGVVDVPYPAAQVMPSLLGGHIDAVMQLPAALATLVKSGQVRVLAALVERRDPALPDVPTAREQGVDVALDAWRGIAVPRGTPPQVVFALQMAIRRTVESPEFAAACERLGVHPAYLSATEFGELIAKEDVQLAGLMQVIGLKK</sequence>
<dbReference type="Proteomes" id="UP000541185">
    <property type="component" value="Unassembled WGS sequence"/>
</dbReference>